<evidence type="ECO:0000256" key="1">
    <source>
        <dbReference type="ARBA" id="ARBA00022679"/>
    </source>
</evidence>
<dbReference type="EC" id="2.4.-.-" evidence="3"/>
<dbReference type="Pfam" id="PF00534">
    <property type="entry name" value="Glycos_transf_1"/>
    <property type="match status" value="1"/>
</dbReference>
<dbReference type="InterPro" id="IPR001296">
    <property type="entry name" value="Glyco_trans_1"/>
</dbReference>
<feature type="domain" description="Glycosyl transferase family 1" evidence="2">
    <location>
        <begin position="184"/>
        <end position="341"/>
    </location>
</feature>
<keyword evidence="3" id="KW-0328">Glycosyltransferase</keyword>
<reference evidence="4" key="1">
    <citation type="journal article" date="2019" name="Int. J. Syst. Evol. Microbiol.">
        <title>The Global Catalogue of Microorganisms (GCM) 10K type strain sequencing project: providing services to taxonomists for standard genome sequencing and annotation.</title>
        <authorList>
            <consortium name="The Broad Institute Genomics Platform"/>
            <consortium name="The Broad Institute Genome Sequencing Center for Infectious Disease"/>
            <person name="Wu L."/>
            <person name="Ma J."/>
        </authorList>
    </citation>
    <scope>NUCLEOTIDE SEQUENCE [LARGE SCALE GENOMIC DNA]</scope>
    <source>
        <strain evidence="4">JCM 30346</strain>
    </source>
</reference>
<comment type="caution">
    <text evidence="3">The sequence shown here is derived from an EMBL/GenBank/DDBJ whole genome shotgun (WGS) entry which is preliminary data.</text>
</comment>
<evidence type="ECO:0000313" key="3">
    <source>
        <dbReference type="EMBL" id="MFC6080689.1"/>
    </source>
</evidence>
<dbReference type="Proteomes" id="UP001596137">
    <property type="component" value="Unassembled WGS sequence"/>
</dbReference>
<dbReference type="EMBL" id="JBHSRF010000006">
    <property type="protein sequence ID" value="MFC6080689.1"/>
    <property type="molecule type" value="Genomic_DNA"/>
</dbReference>
<dbReference type="GO" id="GO:0016757">
    <property type="term" value="F:glycosyltransferase activity"/>
    <property type="evidence" value="ECO:0007669"/>
    <property type="project" value="UniProtKB-KW"/>
</dbReference>
<dbReference type="Gene3D" id="3.40.50.2000">
    <property type="entry name" value="Glycogen Phosphorylase B"/>
    <property type="match status" value="2"/>
</dbReference>
<dbReference type="PANTHER" id="PTHR12526">
    <property type="entry name" value="GLYCOSYLTRANSFERASE"/>
    <property type="match status" value="1"/>
</dbReference>
<evidence type="ECO:0000313" key="4">
    <source>
        <dbReference type="Proteomes" id="UP001596137"/>
    </source>
</evidence>
<dbReference type="SUPFAM" id="SSF53756">
    <property type="entry name" value="UDP-Glycosyltransferase/glycogen phosphorylase"/>
    <property type="match status" value="1"/>
</dbReference>
<sequence length="364" mass="38472">MTPPPGHGRGAVVFVCVDADALGGVQQATHTLAQGLALRGYAAHVAGLRHGGGAPFRYVERPLYERHAPGRGAGRRGVARWWGARTLRGLGEGFAVMTCPEVADVLAGVVPDGLRGIGQYHGSFAQARDAGHLAAVRRHYGALDRAAFLSADDAWRFAEEALLPNAVDLPNPLRTWPATTSYLDVPRVLGVGRLVAVKRFDRLITAFARAARARAGWELHLIGDGPELPRLRACAAGAGVADQVVFRGRVTAAQLGREYLNAAVLGLTSEHEGLPPVVAEAAAYGMPAVAFDVSGGVRSLVLDGTTGALVPHPDLDAFTGALAGLMADPARRRRLGAAARAHAASFRLDPVLDRWEDLFTAIRR</sequence>
<organism evidence="3 4">
    <name type="scientific">Sphaerisporangium aureirubrum</name>
    <dbReference type="NCBI Taxonomy" id="1544736"/>
    <lineage>
        <taxon>Bacteria</taxon>
        <taxon>Bacillati</taxon>
        <taxon>Actinomycetota</taxon>
        <taxon>Actinomycetes</taxon>
        <taxon>Streptosporangiales</taxon>
        <taxon>Streptosporangiaceae</taxon>
        <taxon>Sphaerisporangium</taxon>
    </lineage>
</organism>
<evidence type="ECO:0000259" key="2">
    <source>
        <dbReference type="Pfam" id="PF00534"/>
    </source>
</evidence>
<gene>
    <name evidence="3" type="ORF">ACFP1K_05930</name>
</gene>
<accession>A0ABW1NBF7</accession>
<dbReference type="RefSeq" id="WP_380747742.1">
    <property type="nucleotide sequence ID" value="NZ_JBHSRF010000006.1"/>
</dbReference>
<name>A0ABW1NBF7_9ACTN</name>
<proteinExistence type="predicted"/>
<keyword evidence="1 3" id="KW-0808">Transferase</keyword>
<keyword evidence="4" id="KW-1185">Reference proteome</keyword>
<protein>
    <submittedName>
        <fullName evidence="3">Glycosyltransferase</fullName>
        <ecNumber evidence="3">2.4.-.-</ecNumber>
    </submittedName>
</protein>